<feature type="transmembrane region" description="Helical" evidence="5">
    <location>
        <begin position="33"/>
        <end position="55"/>
    </location>
</feature>
<feature type="transmembrane region" description="Helical" evidence="5">
    <location>
        <begin position="178"/>
        <end position="197"/>
    </location>
</feature>
<keyword evidence="3 5" id="KW-1133">Transmembrane helix</keyword>
<dbReference type="InterPro" id="IPR007300">
    <property type="entry name" value="CidB/LrgB"/>
</dbReference>
<proteinExistence type="predicted"/>
<evidence type="ECO:0000256" key="1">
    <source>
        <dbReference type="ARBA" id="ARBA00004141"/>
    </source>
</evidence>
<evidence type="ECO:0000256" key="4">
    <source>
        <dbReference type="ARBA" id="ARBA00023136"/>
    </source>
</evidence>
<evidence type="ECO:0000313" key="6">
    <source>
        <dbReference type="EMBL" id="MCY6370262.1"/>
    </source>
</evidence>
<keyword evidence="2 5" id="KW-0812">Transmembrane</keyword>
<dbReference type="EMBL" id="JAPQES010000001">
    <property type="protein sequence ID" value="MCY6370262.1"/>
    <property type="molecule type" value="Genomic_DNA"/>
</dbReference>
<feature type="transmembrane region" description="Helical" evidence="5">
    <location>
        <begin position="6"/>
        <end position="26"/>
    </location>
</feature>
<dbReference type="RefSeq" id="WP_268048962.1">
    <property type="nucleotide sequence ID" value="NZ_JAPQES010000001.1"/>
</dbReference>
<dbReference type="PANTHER" id="PTHR30249:SF0">
    <property type="entry name" value="PLASTIDAL GLYCOLATE_GLYCERATE TRANSLOCATOR 1, CHLOROPLASTIC"/>
    <property type="match status" value="1"/>
</dbReference>
<gene>
    <name evidence="6" type="ORF">OXH55_06405</name>
</gene>
<feature type="transmembrane region" description="Helical" evidence="5">
    <location>
        <begin position="93"/>
        <end position="116"/>
    </location>
</feature>
<sequence length="234" mass="24636">MTDFISTPIFGILISLIAFEIGCFIYHKTKLTIFNPLFISIILIISFLLKFNISVDSYNEGAQFISFFLGPATVILAVPLYKKIQLLKENSLPILVGIASGSCIGITSIVSLSYLLNLDKALNISLVPKSVTVPIGIEISKQLGGIPAVTAAAIILTGIIGAVIGPLICKCFRIKDNVAVGIAIGTASHAVGTTKALELGETEGAMSGLSIGIAGLITVFAAPFILKILNIFLK</sequence>
<evidence type="ECO:0000313" key="7">
    <source>
        <dbReference type="Proteomes" id="UP001079657"/>
    </source>
</evidence>
<accession>A0ABT4CMI0</accession>
<dbReference type="Pfam" id="PF04172">
    <property type="entry name" value="LrgB"/>
    <property type="match status" value="1"/>
</dbReference>
<evidence type="ECO:0000256" key="3">
    <source>
        <dbReference type="ARBA" id="ARBA00022989"/>
    </source>
</evidence>
<organism evidence="6 7">
    <name type="scientific">Clostridium ganghwense</name>
    <dbReference type="NCBI Taxonomy" id="312089"/>
    <lineage>
        <taxon>Bacteria</taxon>
        <taxon>Bacillati</taxon>
        <taxon>Bacillota</taxon>
        <taxon>Clostridia</taxon>
        <taxon>Eubacteriales</taxon>
        <taxon>Clostridiaceae</taxon>
        <taxon>Clostridium</taxon>
    </lineage>
</organism>
<dbReference type="Proteomes" id="UP001079657">
    <property type="component" value="Unassembled WGS sequence"/>
</dbReference>
<comment type="caution">
    <text evidence="6">The sequence shown here is derived from an EMBL/GenBank/DDBJ whole genome shotgun (WGS) entry which is preliminary data.</text>
</comment>
<dbReference type="PANTHER" id="PTHR30249">
    <property type="entry name" value="PUTATIVE SEROTONIN TRANSPORTER"/>
    <property type="match status" value="1"/>
</dbReference>
<evidence type="ECO:0000256" key="2">
    <source>
        <dbReference type="ARBA" id="ARBA00022692"/>
    </source>
</evidence>
<feature type="transmembrane region" description="Helical" evidence="5">
    <location>
        <begin position="61"/>
        <end position="81"/>
    </location>
</feature>
<reference evidence="6" key="1">
    <citation type="submission" date="2022-12" db="EMBL/GenBank/DDBJ databases">
        <authorList>
            <person name="Wang J."/>
        </authorList>
    </citation>
    <scope>NUCLEOTIDE SEQUENCE</scope>
    <source>
        <strain evidence="6">HY-42-06</strain>
    </source>
</reference>
<feature type="transmembrane region" description="Helical" evidence="5">
    <location>
        <begin position="148"/>
        <end position="169"/>
    </location>
</feature>
<feature type="transmembrane region" description="Helical" evidence="5">
    <location>
        <begin position="209"/>
        <end position="233"/>
    </location>
</feature>
<evidence type="ECO:0000256" key="5">
    <source>
        <dbReference type="SAM" id="Phobius"/>
    </source>
</evidence>
<name>A0ABT4CMI0_9CLOT</name>
<keyword evidence="7" id="KW-1185">Reference proteome</keyword>
<keyword evidence="4 5" id="KW-0472">Membrane</keyword>
<comment type="subcellular location">
    <subcellularLocation>
        <location evidence="1">Membrane</location>
        <topology evidence="1">Multi-pass membrane protein</topology>
    </subcellularLocation>
</comment>
<protein>
    <submittedName>
        <fullName evidence="6">LrgB family protein</fullName>
    </submittedName>
</protein>